<proteinExistence type="predicted"/>
<dbReference type="RefSeq" id="XP_060409982.1">
    <property type="nucleotide sequence ID" value="XM_060561534.1"/>
</dbReference>
<sequence length="330" mass="37709">MARKITDLDKRGDLILRFSTPYTKDLRICSRTLARASVIFEKMLFGPFKESQKEGEEWIVELPEDNLLPMTTVLAIAHGCHRIVPTHVTIPELFEILVLSNKYSMTYLFRPYLRRWIPRTKDVKFGDDTLMFAWITREIGAKELFEGAILELARYRANDGKIGFCIGNKDEDRDSVYNAQIRFSGILDIIAVTQMALLKGVLEPVREAARQALSSQVCNKYSSRNHKAKECADLLLGSLIRECKSIGIDPGITCLTDELASYPHSVNKVYWTVNLMRLHTLPGHDECSMRAAAMRTDTLRAFTDDTVKMSPSQQEYFQKQAEISGWYETH</sequence>
<name>A0AAD8PRJ7_9PEZI</name>
<dbReference type="GeneID" id="85445774"/>
<evidence type="ECO:0000313" key="1">
    <source>
        <dbReference type="EMBL" id="KAK1574460.1"/>
    </source>
</evidence>
<organism evidence="1 2">
    <name type="scientific">Colletotrichum navitas</name>
    <dbReference type="NCBI Taxonomy" id="681940"/>
    <lineage>
        <taxon>Eukaryota</taxon>
        <taxon>Fungi</taxon>
        <taxon>Dikarya</taxon>
        <taxon>Ascomycota</taxon>
        <taxon>Pezizomycotina</taxon>
        <taxon>Sordariomycetes</taxon>
        <taxon>Hypocreomycetidae</taxon>
        <taxon>Glomerellales</taxon>
        <taxon>Glomerellaceae</taxon>
        <taxon>Colletotrichum</taxon>
        <taxon>Colletotrichum graminicola species complex</taxon>
    </lineage>
</organism>
<evidence type="ECO:0000313" key="2">
    <source>
        <dbReference type="Proteomes" id="UP001230504"/>
    </source>
</evidence>
<protein>
    <recommendedName>
        <fullName evidence="3">BTB domain-containing protein</fullName>
    </recommendedName>
</protein>
<dbReference type="AlphaFoldDB" id="A0AAD8PRJ7"/>
<dbReference type="EMBL" id="JAHLJV010000075">
    <property type="protein sequence ID" value="KAK1574460.1"/>
    <property type="molecule type" value="Genomic_DNA"/>
</dbReference>
<comment type="caution">
    <text evidence="1">The sequence shown here is derived from an EMBL/GenBank/DDBJ whole genome shotgun (WGS) entry which is preliminary data.</text>
</comment>
<keyword evidence="2" id="KW-1185">Reference proteome</keyword>
<gene>
    <name evidence="1" type="ORF">LY79DRAFT_593276</name>
</gene>
<dbReference type="Proteomes" id="UP001230504">
    <property type="component" value="Unassembled WGS sequence"/>
</dbReference>
<evidence type="ECO:0008006" key="3">
    <source>
        <dbReference type="Google" id="ProtNLM"/>
    </source>
</evidence>
<accession>A0AAD8PRJ7</accession>
<reference evidence="1" key="1">
    <citation type="submission" date="2021-06" db="EMBL/GenBank/DDBJ databases">
        <title>Comparative genomics, transcriptomics and evolutionary studies reveal genomic signatures of adaptation to plant cell wall in hemibiotrophic fungi.</title>
        <authorList>
            <consortium name="DOE Joint Genome Institute"/>
            <person name="Baroncelli R."/>
            <person name="Diaz J.F."/>
            <person name="Benocci T."/>
            <person name="Peng M."/>
            <person name="Battaglia E."/>
            <person name="Haridas S."/>
            <person name="Andreopoulos W."/>
            <person name="Labutti K."/>
            <person name="Pangilinan J."/>
            <person name="Floch G.L."/>
            <person name="Makela M.R."/>
            <person name="Henrissat B."/>
            <person name="Grigoriev I.V."/>
            <person name="Crouch J.A."/>
            <person name="De Vries R.P."/>
            <person name="Sukno S.A."/>
            <person name="Thon M.R."/>
        </authorList>
    </citation>
    <scope>NUCLEOTIDE SEQUENCE</scope>
    <source>
        <strain evidence="1">CBS 125086</strain>
    </source>
</reference>